<name>A0ABV9DEY4_9BACI</name>
<keyword evidence="3" id="KW-1185">Reference proteome</keyword>
<evidence type="ECO:0000313" key="3">
    <source>
        <dbReference type="Proteomes" id="UP001595989"/>
    </source>
</evidence>
<reference evidence="3" key="1">
    <citation type="journal article" date="2019" name="Int. J. Syst. Evol. Microbiol.">
        <title>The Global Catalogue of Microorganisms (GCM) 10K type strain sequencing project: providing services to taxonomists for standard genome sequencing and annotation.</title>
        <authorList>
            <consortium name="The Broad Institute Genomics Platform"/>
            <consortium name="The Broad Institute Genome Sequencing Center for Infectious Disease"/>
            <person name="Wu L."/>
            <person name="Ma J."/>
        </authorList>
    </citation>
    <scope>NUCLEOTIDE SEQUENCE [LARGE SCALE GENOMIC DNA]</scope>
    <source>
        <strain evidence="3">CGMCC 4.7426</strain>
    </source>
</reference>
<dbReference type="Proteomes" id="UP001595989">
    <property type="component" value="Unassembled WGS sequence"/>
</dbReference>
<evidence type="ECO:0000313" key="2">
    <source>
        <dbReference type="EMBL" id="MFC4556824.1"/>
    </source>
</evidence>
<dbReference type="RefSeq" id="WP_390292756.1">
    <property type="nucleotide sequence ID" value="NZ_JBHSFU010000002.1"/>
</dbReference>
<dbReference type="InterPro" id="IPR051531">
    <property type="entry name" value="N-acetyltransferase"/>
</dbReference>
<dbReference type="EMBL" id="JBHSFU010000002">
    <property type="protein sequence ID" value="MFC4556824.1"/>
    <property type="molecule type" value="Genomic_DNA"/>
</dbReference>
<comment type="caution">
    <text evidence="2">The sequence shown here is derived from an EMBL/GenBank/DDBJ whole genome shotgun (WGS) entry which is preliminary data.</text>
</comment>
<dbReference type="PANTHER" id="PTHR43792">
    <property type="entry name" value="GNAT FAMILY, PUTATIVE (AFU_ORTHOLOGUE AFUA_3G00765)-RELATED-RELATED"/>
    <property type="match status" value="1"/>
</dbReference>
<keyword evidence="2" id="KW-0012">Acyltransferase</keyword>
<dbReference type="Gene3D" id="3.40.630.30">
    <property type="match status" value="1"/>
</dbReference>
<dbReference type="EC" id="2.3.-.-" evidence="2"/>
<keyword evidence="2" id="KW-0808">Transferase</keyword>
<proteinExistence type="predicted"/>
<dbReference type="Pfam" id="PF13302">
    <property type="entry name" value="Acetyltransf_3"/>
    <property type="match status" value="1"/>
</dbReference>
<dbReference type="SUPFAM" id="SSF55729">
    <property type="entry name" value="Acyl-CoA N-acyltransferases (Nat)"/>
    <property type="match status" value="1"/>
</dbReference>
<gene>
    <name evidence="2" type="ORF">ACFO3D_01210</name>
</gene>
<sequence>MLKPRELHEVSALFELLSHPEVSPFVRQKAETSDGYYFVTKKTIEDEKKGELISRTIVDEYHHPIGTINLFDIQNNCGFLATWIGKPYFGKGYNQLAKELFFEELFYELGLDAVFIKIRRTNIRSLKAILKFPYVALGNSLYPEVYQQINAVDDVYDLFIISKYHYMSYKQFEQTELQDTGEEVS</sequence>
<feature type="domain" description="N-acetyltransferase" evidence="1">
    <location>
        <begin position="2"/>
        <end position="131"/>
    </location>
</feature>
<dbReference type="GO" id="GO:0016746">
    <property type="term" value="F:acyltransferase activity"/>
    <property type="evidence" value="ECO:0007669"/>
    <property type="project" value="UniProtKB-KW"/>
</dbReference>
<protein>
    <submittedName>
        <fullName evidence="2">GNAT family N-acetyltransferase</fullName>
        <ecNumber evidence="2">2.3.-.-</ecNumber>
    </submittedName>
</protein>
<dbReference type="InterPro" id="IPR000182">
    <property type="entry name" value="GNAT_dom"/>
</dbReference>
<organism evidence="2 3">
    <name type="scientific">Virgibacillus kekensis</name>
    <dbReference type="NCBI Taxonomy" id="202261"/>
    <lineage>
        <taxon>Bacteria</taxon>
        <taxon>Bacillati</taxon>
        <taxon>Bacillota</taxon>
        <taxon>Bacilli</taxon>
        <taxon>Bacillales</taxon>
        <taxon>Bacillaceae</taxon>
        <taxon>Virgibacillus</taxon>
    </lineage>
</organism>
<accession>A0ABV9DEY4</accession>
<dbReference type="PANTHER" id="PTHR43792:SF1">
    <property type="entry name" value="N-ACETYLTRANSFERASE DOMAIN-CONTAINING PROTEIN"/>
    <property type="match status" value="1"/>
</dbReference>
<dbReference type="InterPro" id="IPR016181">
    <property type="entry name" value="Acyl_CoA_acyltransferase"/>
</dbReference>
<evidence type="ECO:0000259" key="1">
    <source>
        <dbReference type="Pfam" id="PF13302"/>
    </source>
</evidence>